<dbReference type="SUPFAM" id="SSF101697">
    <property type="entry name" value="Hypothetical protein YfhH"/>
    <property type="match status" value="1"/>
</dbReference>
<accession>A0ABS2WLE6</accession>
<evidence type="ECO:0000313" key="2">
    <source>
        <dbReference type="Proteomes" id="UP001177120"/>
    </source>
</evidence>
<dbReference type="Gene3D" id="1.10.287.880">
    <property type="entry name" value="Hypothetical protein YfhH domain"/>
    <property type="match status" value="1"/>
</dbReference>
<evidence type="ECO:0000313" key="1">
    <source>
        <dbReference type="EMBL" id="MBN2910344.1"/>
    </source>
</evidence>
<keyword evidence="2" id="KW-1185">Reference proteome</keyword>
<dbReference type="InterPro" id="IPR036289">
    <property type="entry name" value="YfhH"/>
</dbReference>
<proteinExistence type="predicted"/>
<reference evidence="1" key="1">
    <citation type="journal article" date="2024" name="Int. J. Syst. Evol. Microbiol.">
        <title>Polycladomyces zharkentensis sp. nov., a novel thermophilic cellulose- and starch-degrading member of the Bacillota from a geothermal aquifer in Kazakhstan.</title>
        <authorList>
            <person name="Mashzhan A."/>
            <person name="Kistaubayeva A."/>
            <person name="Javier-Lopez R."/>
            <person name="Bissenova U."/>
            <person name="Bissenbay A."/>
            <person name="Birkeland N.K."/>
        </authorList>
    </citation>
    <scope>NUCLEOTIDE SEQUENCE</scope>
    <source>
        <strain evidence="1">ZKZ2T</strain>
    </source>
</reference>
<gene>
    <name evidence="1" type="ORF">JQC72_12635</name>
</gene>
<name>A0ABS2WLE6_9BACL</name>
<dbReference type="Gene3D" id="2.30.30.340">
    <property type="entry name" value="Hypothetical protein YfhH like domains"/>
    <property type="match status" value="1"/>
</dbReference>
<sequence>MKLFSQMSEEELRLEIERLQLEEARARRFGMTSEAEVLRQRRALARSYLTDAKRIRTGDVYEVEDHPNRFHVEKINGVMAWGKWEGRWETVAIPISLIRIPEEDDR</sequence>
<comment type="caution">
    <text evidence="1">The sequence shown here is derived from an EMBL/GenBank/DDBJ whole genome shotgun (WGS) entry which is preliminary data.</text>
</comment>
<dbReference type="InterPro" id="IPR014938">
    <property type="entry name" value="YfhH-like"/>
</dbReference>
<dbReference type="Proteomes" id="UP001177120">
    <property type="component" value="Unassembled WGS sequence"/>
</dbReference>
<dbReference type="RefSeq" id="WP_205496183.1">
    <property type="nucleotide sequence ID" value="NZ_JAFHAP010000011.1"/>
</dbReference>
<protein>
    <submittedName>
        <fullName evidence="1">DUF1811 family protein</fullName>
    </submittedName>
</protein>
<organism evidence="1 2">
    <name type="scientific">Polycladomyces zharkentensis</name>
    <dbReference type="NCBI Taxonomy" id="2807616"/>
    <lineage>
        <taxon>Bacteria</taxon>
        <taxon>Bacillati</taxon>
        <taxon>Bacillota</taxon>
        <taxon>Bacilli</taxon>
        <taxon>Bacillales</taxon>
        <taxon>Thermoactinomycetaceae</taxon>
        <taxon>Polycladomyces</taxon>
    </lineage>
</organism>
<dbReference type="EMBL" id="JAFHAP010000011">
    <property type="protein sequence ID" value="MBN2910344.1"/>
    <property type="molecule type" value="Genomic_DNA"/>
</dbReference>
<dbReference type="Pfam" id="PF08838">
    <property type="entry name" value="DUF1811"/>
    <property type="match status" value="1"/>
</dbReference>